<dbReference type="PANTHER" id="PTHR11706">
    <property type="entry name" value="SOLUTE CARRIER PROTEIN FAMILY 11 MEMBER"/>
    <property type="match status" value="1"/>
</dbReference>
<evidence type="ECO:0000256" key="7">
    <source>
        <dbReference type="SAM" id="Phobius"/>
    </source>
</evidence>
<feature type="transmembrane region" description="Helical" evidence="7">
    <location>
        <begin position="344"/>
        <end position="364"/>
    </location>
</feature>
<dbReference type="PRINTS" id="PR00447">
    <property type="entry name" value="NATRESASSCMP"/>
</dbReference>
<feature type="transmembrane region" description="Helical" evidence="7">
    <location>
        <begin position="78"/>
        <end position="99"/>
    </location>
</feature>
<dbReference type="NCBIfam" id="NF037982">
    <property type="entry name" value="Nramp_1"/>
    <property type="match status" value="1"/>
</dbReference>
<reference evidence="9" key="1">
    <citation type="journal article" date="2019" name="Int. J. Syst. Evol. Microbiol.">
        <title>The Global Catalogue of Microorganisms (GCM) 10K type strain sequencing project: providing services to taxonomists for standard genome sequencing and annotation.</title>
        <authorList>
            <consortium name="The Broad Institute Genomics Platform"/>
            <consortium name="The Broad Institute Genome Sequencing Center for Infectious Disease"/>
            <person name="Wu L."/>
            <person name="Ma J."/>
        </authorList>
    </citation>
    <scope>NUCLEOTIDE SEQUENCE [LARGE SCALE GENOMIC DNA]</scope>
    <source>
        <strain evidence="9">CCUG 60898</strain>
    </source>
</reference>
<sequence>MKKWFKNVGPGVLVSAAFIGPGTVTVCTLAGVEFKFALLWALLLSIIACMILQEMAARLGIITGQGLSEVIRNEIKNPIFRTLSILLIFAAIVLGNAAYEAGNITGAVLGMSAILPSYMIEFGAISINLWSLSIGLIAFGILAIGNYKVLEKIFIGLVGIMSFSFVITAIIVKPDLLELVRGLFLPSQGNAGILTVMALIGTTVVPYNLFLHASLVSEKWKGVTALKIARKELFWAILLGGVVSMAIVVTAAASGITNVYSAADFAEGLEPLFGSFATWFIAIGLFSAGISSAITAPLAAAYVVQGCLGWKKGLHSRRFKLVWASVLLLGMFFSSLGFKPVAVIQFAQVANGILLPVVAIFLFWVVNKNTVMGEYTNTLRQNMLGLIIIGITVFLGAKSIYSVFQGF</sequence>
<evidence type="ECO:0000256" key="2">
    <source>
        <dbReference type="ARBA" id="ARBA00022448"/>
    </source>
</evidence>
<keyword evidence="2" id="KW-0813">Transport</keyword>
<feature type="transmembrane region" description="Helical" evidence="7">
    <location>
        <begin position="384"/>
        <end position="404"/>
    </location>
</feature>
<name>A0ABW3ICJ9_9FLAO</name>
<feature type="transmembrane region" description="Helical" evidence="7">
    <location>
        <begin position="192"/>
        <end position="212"/>
    </location>
</feature>
<dbReference type="InterPro" id="IPR001046">
    <property type="entry name" value="NRAMP_fam"/>
</dbReference>
<feature type="transmembrane region" description="Helical" evidence="7">
    <location>
        <begin position="119"/>
        <end position="141"/>
    </location>
</feature>
<dbReference type="PANTHER" id="PTHR11706:SF33">
    <property type="entry name" value="NATURAL RESISTANCE-ASSOCIATED MACROPHAGE PROTEIN 2"/>
    <property type="match status" value="1"/>
</dbReference>
<dbReference type="EMBL" id="JBHTJP010000032">
    <property type="protein sequence ID" value="MFD0975806.1"/>
    <property type="molecule type" value="Genomic_DNA"/>
</dbReference>
<evidence type="ECO:0000313" key="9">
    <source>
        <dbReference type="Proteomes" id="UP001597100"/>
    </source>
</evidence>
<feature type="transmembrane region" description="Helical" evidence="7">
    <location>
        <begin position="233"/>
        <end position="256"/>
    </location>
</feature>
<feature type="transmembrane region" description="Helical" evidence="7">
    <location>
        <begin position="276"/>
        <end position="300"/>
    </location>
</feature>
<feature type="transmembrane region" description="Helical" evidence="7">
    <location>
        <begin position="321"/>
        <end position="338"/>
    </location>
</feature>
<dbReference type="Pfam" id="PF01566">
    <property type="entry name" value="Nramp"/>
    <property type="match status" value="1"/>
</dbReference>
<feature type="transmembrane region" description="Helical" evidence="7">
    <location>
        <begin position="12"/>
        <end position="32"/>
    </location>
</feature>
<comment type="caution">
    <text evidence="8">The sequence shown here is derived from an EMBL/GenBank/DDBJ whole genome shotgun (WGS) entry which is preliminary data.</text>
</comment>
<gene>
    <name evidence="8" type="ORF">ACFQ1G_03285</name>
</gene>
<evidence type="ECO:0000256" key="6">
    <source>
        <dbReference type="ARBA" id="ARBA00023136"/>
    </source>
</evidence>
<feature type="transmembrane region" description="Helical" evidence="7">
    <location>
        <begin position="153"/>
        <end position="172"/>
    </location>
</feature>
<dbReference type="Proteomes" id="UP001597100">
    <property type="component" value="Unassembled WGS sequence"/>
</dbReference>
<feature type="transmembrane region" description="Helical" evidence="7">
    <location>
        <begin position="38"/>
        <end position="57"/>
    </location>
</feature>
<accession>A0ABW3ICJ9</accession>
<organism evidence="8 9">
    <name type="scientific">Salinimicrobium gaetbulicola</name>
    <dbReference type="NCBI Taxonomy" id="999702"/>
    <lineage>
        <taxon>Bacteria</taxon>
        <taxon>Pseudomonadati</taxon>
        <taxon>Bacteroidota</taxon>
        <taxon>Flavobacteriia</taxon>
        <taxon>Flavobacteriales</taxon>
        <taxon>Flavobacteriaceae</taxon>
        <taxon>Salinimicrobium</taxon>
    </lineage>
</organism>
<keyword evidence="5 7" id="KW-1133">Transmembrane helix</keyword>
<proteinExistence type="predicted"/>
<keyword evidence="9" id="KW-1185">Reference proteome</keyword>
<evidence type="ECO:0000256" key="3">
    <source>
        <dbReference type="ARBA" id="ARBA00022692"/>
    </source>
</evidence>
<keyword evidence="3 7" id="KW-0812">Transmembrane</keyword>
<keyword evidence="4" id="KW-0769">Symport</keyword>
<evidence type="ECO:0000256" key="1">
    <source>
        <dbReference type="ARBA" id="ARBA00004141"/>
    </source>
</evidence>
<evidence type="ECO:0000313" key="8">
    <source>
        <dbReference type="EMBL" id="MFD0975806.1"/>
    </source>
</evidence>
<dbReference type="RefSeq" id="WP_380736844.1">
    <property type="nucleotide sequence ID" value="NZ_JBHTJP010000032.1"/>
</dbReference>
<protein>
    <submittedName>
        <fullName evidence="8">Nramp family divalent metal transporter</fullName>
    </submittedName>
</protein>
<keyword evidence="6 7" id="KW-0472">Membrane</keyword>
<evidence type="ECO:0000256" key="5">
    <source>
        <dbReference type="ARBA" id="ARBA00022989"/>
    </source>
</evidence>
<comment type="subcellular location">
    <subcellularLocation>
        <location evidence="1">Membrane</location>
        <topology evidence="1">Multi-pass membrane protein</topology>
    </subcellularLocation>
</comment>
<evidence type="ECO:0000256" key="4">
    <source>
        <dbReference type="ARBA" id="ARBA00022847"/>
    </source>
</evidence>